<evidence type="ECO:0000256" key="6">
    <source>
        <dbReference type="ARBA" id="ARBA00023242"/>
    </source>
</evidence>
<dbReference type="Proteomes" id="UP000494165">
    <property type="component" value="Unassembled WGS sequence"/>
</dbReference>
<dbReference type="SMART" id="SM00088">
    <property type="entry name" value="PINT"/>
    <property type="match status" value="1"/>
</dbReference>
<keyword evidence="10" id="KW-1185">Reference proteome</keyword>
<dbReference type="GO" id="GO:0008180">
    <property type="term" value="C:COP9 signalosome"/>
    <property type="evidence" value="ECO:0007669"/>
    <property type="project" value="UniProtKB-KW"/>
</dbReference>
<dbReference type="AlphaFoldDB" id="A0A8S1DG06"/>
<name>A0A8S1DG06_9INSE</name>
<evidence type="ECO:0000256" key="1">
    <source>
        <dbReference type="ARBA" id="ARBA00004123"/>
    </source>
</evidence>
<protein>
    <recommendedName>
        <fullName evidence="8">PCI domain-containing protein</fullName>
    </recommendedName>
</protein>
<feature type="region of interest" description="Disordered" evidence="7">
    <location>
        <begin position="185"/>
        <end position="215"/>
    </location>
</feature>
<evidence type="ECO:0000259" key="8">
    <source>
        <dbReference type="PROSITE" id="PS50250"/>
    </source>
</evidence>
<comment type="similarity">
    <text evidence="3">Belongs to the CSN7/EIF3M family. CSN7 subfamily.</text>
</comment>
<accession>A0A8S1DG06</accession>
<dbReference type="Pfam" id="PF01399">
    <property type="entry name" value="PCI"/>
    <property type="match status" value="1"/>
</dbReference>
<dbReference type="Pfam" id="PF18392">
    <property type="entry name" value="CSN7a_helixI"/>
    <property type="match status" value="1"/>
</dbReference>
<dbReference type="InterPro" id="IPR045237">
    <property type="entry name" value="COPS7/eIF3m"/>
</dbReference>
<reference evidence="9 10" key="1">
    <citation type="submission" date="2020-04" db="EMBL/GenBank/DDBJ databases">
        <authorList>
            <person name="Alioto T."/>
            <person name="Alioto T."/>
            <person name="Gomez Garrido J."/>
        </authorList>
    </citation>
    <scope>NUCLEOTIDE SEQUENCE [LARGE SCALE GENOMIC DNA]</scope>
</reference>
<evidence type="ECO:0000256" key="7">
    <source>
        <dbReference type="SAM" id="MobiDB-lite"/>
    </source>
</evidence>
<keyword evidence="4" id="KW-0963">Cytoplasm</keyword>
<comment type="caution">
    <text evidence="9">The sequence shown here is derived from an EMBL/GenBank/DDBJ whole genome shotgun (WGS) entry which is preliminary data.</text>
</comment>
<evidence type="ECO:0000256" key="2">
    <source>
        <dbReference type="ARBA" id="ARBA00004496"/>
    </source>
</evidence>
<dbReference type="InterPro" id="IPR041481">
    <property type="entry name" value="CSN7_helixI"/>
</dbReference>
<dbReference type="PANTHER" id="PTHR15350:SF5">
    <property type="entry name" value="COP9 SIGNALOSOME COMPLEX SUBUNIT 7"/>
    <property type="match status" value="1"/>
</dbReference>
<dbReference type="OrthoDB" id="10265275at2759"/>
<dbReference type="GO" id="GO:0005737">
    <property type="term" value="C:cytoplasm"/>
    <property type="evidence" value="ECO:0007669"/>
    <property type="project" value="UniProtKB-SubCell"/>
</dbReference>
<evidence type="ECO:0000313" key="9">
    <source>
        <dbReference type="EMBL" id="CAB3376753.1"/>
    </source>
</evidence>
<organism evidence="9 10">
    <name type="scientific">Cloeon dipterum</name>
    <dbReference type="NCBI Taxonomy" id="197152"/>
    <lineage>
        <taxon>Eukaryota</taxon>
        <taxon>Metazoa</taxon>
        <taxon>Ecdysozoa</taxon>
        <taxon>Arthropoda</taxon>
        <taxon>Hexapoda</taxon>
        <taxon>Insecta</taxon>
        <taxon>Pterygota</taxon>
        <taxon>Palaeoptera</taxon>
        <taxon>Ephemeroptera</taxon>
        <taxon>Pisciforma</taxon>
        <taxon>Baetidae</taxon>
        <taxon>Cloeon</taxon>
    </lineage>
</organism>
<dbReference type="GO" id="GO:0010387">
    <property type="term" value="P:COP9 signalosome assembly"/>
    <property type="evidence" value="ECO:0007669"/>
    <property type="project" value="InterPro"/>
</dbReference>
<evidence type="ECO:0000256" key="4">
    <source>
        <dbReference type="ARBA" id="ARBA00022490"/>
    </source>
</evidence>
<dbReference type="PANTHER" id="PTHR15350">
    <property type="entry name" value="COP9 SIGNALOSOME COMPLEX SUBUNIT 7/DENDRITIC CELL PROTEIN GA17"/>
    <property type="match status" value="1"/>
</dbReference>
<sequence length="215" mass="24412">MPNILELENTEFGKNVQMLKMFAYGTYREYLSKQNDLFELTPTQQKKLKHLTLVAMATKNKCIPYSDLLLELDIKNVRDLEDLIIEAIYADIIHGKLDQKNSQLEVDFAIGRDIRLEEIGTIVETLQQWCDSCETVLSCIETQIIRANTEKLKSLKHKESVEQEIVNIKKLLKTQTQDGDEAMATDALSSMPIGKSKKPGKGGRTCGSSKFWPKS</sequence>
<dbReference type="InterPro" id="IPR000717">
    <property type="entry name" value="PCI_dom"/>
</dbReference>
<keyword evidence="6" id="KW-0539">Nucleus</keyword>
<evidence type="ECO:0000256" key="3">
    <source>
        <dbReference type="ARBA" id="ARBA00008482"/>
    </source>
</evidence>
<dbReference type="EMBL" id="CADEPI010000132">
    <property type="protein sequence ID" value="CAB3376753.1"/>
    <property type="molecule type" value="Genomic_DNA"/>
</dbReference>
<evidence type="ECO:0000313" key="10">
    <source>
        <dbReference type="Proteomes" id="UP000494165"/>
    </source>
</evidence>
<feature type="domain" description="PCI" evidence="8">
    <location>
        <begin position="1"/>
        <end position="111"/>
    </location>
</feature>
<proteinExistence type="inferred from homology"/>
<keyword evidence="5" id="KW-0736">Signalosome</keyword>
<gene>
    <name evidence="9" type="ORF">CLODIP_2_CD09140</name>
</gene>
<comment type="subcellular location">
    <subcellularLocation>
        <location evidence="2">Cytoplasm</location>
    </subcellularLocation>
    <subcellularLocation>
        <location evidence="1">Nucleus</location>
    </subcellularLocation>
</comment>
<dbReference type="PROSITE" id="PS50250">
    <property type="entry name" value="PCI"/>
    <property type="match status" value="1"/>
</dbReference>
<evidence type="ECO:0000256" key="5">
    <source>
        <dbReference type="ARBA" id="ARBA00022790"/>
    </source>
</evidence>